<feature type="compositionally biased region" description="Basic and acidic residues" evidence="1">
    <location>
        <begin position="311"/>
        <end position="325"/>
    </location>
</feature>
<protein>
    <submittedName>
        <fullName evidence="2">Uncharacterized protein</fullName>
    </submittedName>
</protein>
<comment type="caution">
    <text evidence="2">The sequence shown here is derived from an EMBL/GenBank/DDBJ whole genome shotgun (WGS) entry which is preliminary data.</text>
</comment>
<evidence type="ECO:0000313" key="3">
    <source>
        <dbReference type="Proteomes" id="UP001516023"/>
    </source>
</evidence>
<feature type="compositionally biased region" description="Polar residues" evidence="1">
    <location>
        <begin position="83"/>
        <end position="95"/>
    </location>
</feature>
<feature type="compositionally biased region" description="Polar residues" evidence="1">
    <location>
        <begin position="199"/>
        <end position="214"/>
    </location>
</feature>
<evidence type="ECO:0000313" key="2">
    <source>
        <dbReference type="EMBL" id="KAL3788904.1"/>
    </source>
</evidence>
<feature type="compositionally biased region" description="Polar residues" evidence="1">
    <location>
        <begin position="58"/>
        <end position="69"/>
    </location>
</feature>
<organism evidence="2 3">
    <name type="scientific">Cyclotella cryptica</name>
    <dbReference type="NCBI Taxonomy" id="29204"/>
    <lineage>
        <taxon>Eukaryota</taxon>
        <taxon>Sar</taxon>
        <taxon>Stramenopiles</taxon>
        <taxon>Ochrophyta</taxon>
        <taxon>Bacillariophyta</taxon>
        <taxon>Coscinodiscophyceae</taxon>
        <taxon>Thalassiosirophycidae</taxon>
        <taxon>Stephanodiscales</taxon>
        <taxon>Stephanodiscaceae</taxon>
        <taxon>Cyclotella</taxon>
    </lineage>
</organism>
<accession>A0ABD3PLC5</accession>
<feature type="compositionally biased region" description="Low complexity" evidence="1">
    <location>
        <begin position="451"/>
        <end position="466"/>
    </location>
</feature>
<feature type="region of interest" description="Disordered" evidence="1">
    <location>
        <begin position="266"/>
        <end position="339"/>
    </location>
</feature>
<feature type="compositionally biased region" description="Basic and acidic residues" evidence="1">
    <location>
        <begin position="608"/>
        <end position="626"/>
    </location>
</feature>
<dbReference type="EMBL" id="JABMIG020000150">
    <property type="protein sequence ID" value="KAL3788904.1"/>
    <property type="molecule type" value="Genomic_DNA"/>
</dbReference>
<feature type="region of interest" description="Disordered" evidence="1">
    <location>
        <begin position="144"/>
        <end position="242"/>
    </location>
</feature>
<feature type="compositionally biased region" description="Basic residues" evidence="1">
    <location>
        <begin position="181"/>
        <end position="191"/>
    </location>
</feature>
<feature type="compositionally biased region" description="Polar residues" evidence="1">
    <location>
        <begin position="158"/>
        <end position="174"/>
    </location>
</feature>
<proteinExistence type="predicted"/>
<dbReference type="AlphaFoldDB" id="A0ABD3PLC5"/>
<reference evidence="2 3" key="1">
    <citation type="journal article" date="2020" name="G3 (Bethesda)">
        <title>Improved Reference Genome for Cyclotella cryptica CCMP332, a Model for Cell Wall Morphogenesis, Salinity Adaptation, and Lipid Production in Diatoms (Bacillariophyta).</title>
        <authorList>
            <person name="Roberts W.R."/>
            <person name="Downey K.M."/>
            <person name="Ruck E.C."/>
            <person name="Traller J.C."/>
            <person name="Alverson A.J."/>
        </authorList>
    </citation>
    <scope>NUCLEOTIDE SEQUENCE [LARGE SCALE GENOMIC DNA]</scope>
    <source>
        <strain evidence="2 3">CCMP332</strain>
    </source>
</reference>
<name>A0ABD3PLC5_9STRA</name>
<evidence type="ECO:0000256" key="1">
    <source>
        <dbReference type="SAM" id="MobiDB-lite"/>
    </source>
</evidence>
<feature type="region of interest" description="Disordered" evidence="1">
    <location>
        <begin position="35"/>
        <end position="125"/>
    </location>
</feature>
<dbReference type="Proteomes" id="UP001516023">
    <property type="component" value="Unassembled WGS sequence"/>
</dbReference>
<feature type="compositionally biased region" description="Basic and acidic residues" evidence="1">
    <location>
        <begin position="72"/>
        <end position="82"/>
    </location>
</feature>
<feature type="region of interest" description="Disordered" evidence="1">
    <location>
        <begin position="603"/>
        <end position="635"/>
    </location>
</feature>
<gene>
    <name evidence="2" type="ORF">HJC23_002658</name>
</gene>
<keyword evidence="3" id="KW-1185">Reference proteome</keyword>
<sequence>MMVPGRKDEINPVNVPCTARLAIYASDDNALLTKHSMASKSRGSSVPPRRKTHERNPEQTCFRASQSAYSDRFTRLSSEQDRSSSTQKTTPNHVGSSVPPKQAQRRDKALKQDSNSVSSKVSRKSIKNKTLKCSSYVVDCATKSTRNSTSKTRFDAKSISSQSDRFTSKSTGETALSVATKKSKKTSKRRNKDIDEGATRNTQASKRSIFTSATERIKRMFGVSSRQKKNHGTDETSLSTPMDVLNIPVDHMSGQDLPAFVMGEVETNEPGHHDSDQSLTLGTPKRDRKMSRSESESSTPMSCLNVPTVDMSERKISPVKSEHNLQSRKSKSHKRNDDGMEVFDLPWTNGILYGKYSGPINTSLQPHGKGTLKISGVWENGELTFPEVNGPRANAVSRDTQTAISISSAKANKHIIIPATPCCKIEDEPTAPLTTISDGTYLSDKHDSLDKSSSSRLSRSNVSSSSTEAPDRSTKFSSKLCHTVHLSSKPHQKYHIGEVARSPNDMIIHRSYFDAIDSVSLIQKMQHAFIKRSNGLWTCAVLVERALQPINGKHWYSEREIENAGMKLEESMLFAINDDGSTKIVNKRNWGKFVRRMKTNMDDDCDGLSDRNGDSRTEDVTGKGDPVDDDSEEDADLVEDDQVKGGIQHTANDYGKEVVKTSSCAIQNKTIYKNETSNETMDCTREFQNKRGIGDHIEQNHVPEQYERDTLETTFEDKIICSKNDDEKELFVRKSTGTASTSLTWSSLSNSTSLSNSMLLSKSMLNDID</sequence>
<feature type="region of interest" description="Disordered" evidence="1">
    <location>
        <begin position="445"/>
        <end position="474"/>
    </location>
</feature>